<protein>
    <submittedName>
        <fullName evidence="2">Aldo/keto reductase</fullName>
    </submittedName>
</protein>
<dbReference type="PANTHER" id="PTHR42686">
    <property type="entry name" value="GH17980P-RELATED"/>
    <property type="match status" value="1"/>
</dbReference>
<organism evidence="2 3">
    <name type="scientific">Rhizobium puerariae</name>
    <dbReference type="NCBI Taxonomy" id="1585791"/>
    <lineage>
        <taxon>Bacteria</taxon>
        <taxon>Pseudomonadati</taxon>
        <taxon>Pseudomonadota</taxon>
        <taxon>Alphaproteobacteria</taxon>
        <taxon>Hyphomicrobiales</taxon>
        <taxon>Rhizobiaceae</taxon>
        <taxon>Rhizobium/Agrobacterium group</taxon>
        <taxon>Rhizobium</taxon>
    </lineage>
</organism>
<comment type="caution">
    <text evidence="2">The sequence shown here is derived from an EMBL/GenBank/DDBJ whole genome shotgun (WGS) entry which is preliminary data.</text>
</comment>
<evidence type="ECO:0000313" key="2">
    <source>
        <dbReference type="EMBL" id="MFB9950082.1"/>
    </source>
</evidence>
<dbReference type="InterPro" id="IPR020471">
    <property type="entry name" value="AKR"/>
</dbReference>
<dbReference type="SUPFAM" id="SSF51430">
    <property type="entry name" value="NAD(P)-linked oxidoreductase"/>
    <property type="match status" value="1"/>
</dbReference>
<dbReference type="InterPro" id="IPR023210">
    <property type="entry name" value="NADP_OxRdtase_dom"/>
</dbReference>
<reference evidence="2 3" key="1">
    <citation type="submission" date="2024-09" db="EMBL/GenBank/DDBJ databases">
        <authorList>
            <person name="Sun Q."/>
            <person name="Mori K."/>
        </authorList>
    </citation>
    <scope>NUCLEOTIDE SEQUENCE [LARGE SCALE GENOMIC DNA]</scope>
    <source>
        <strain evidence="2 3">TBRC 4938</strain>
    </source>
</reference>
<feature type="domain" description="NADP-dependent oxidoreductase" evidence="1">
    <location>
        <begin position="19"/>
        <end position="321"/>
    </location>
</feature>
<sequence length="341" mass="37383">MNVADRRKLPRADVELTLVGLGCAQMGNLYRRTSYEESAGAFKAAWDAGIRYYDTAPFYGYTRSERRLGTMLTDLPRKDYVLSTKVGRVMKPDDTVGAEEDSYVDPLPFRPIYDYSHDGIMRSFEASQQRLGILKPDILYIHDIGHMAHGGRHRHYWRQLTDGGGFRALAGLRQQGLTKAIGLGVNEWEVIADAMKVFDIDCAMLAGRYTLLEQKSLAFMDDCARHGVGIVVAGPFNSGLLAGNRKFNYTDAPADILARVDVLHAACAEEGVSLQAAALQFPLAHPAVVTVVSGARTAGQIKSNVDWFSESIPASFWSRLRQRGLIAESAPVPSGILGEGA</sequence>
<accession>A0ABV6AHP3</accession>
<name>A0ABV6AHP3_9HYPH</name>
<keyword evidence="3" id="KW-1185">Reference proteome</keyword>
<evidence type="ECO:0000259" key="1">
    <source>
        <dbReference type="Pfam" id="PF00248"/>
    </source>
</evidence>
<dbReference type="RefSeq" id="WP_377261911.1">
    <property type="nucleotide sequence ID" value="NZ_JBHMAA010000015.1"/>
</dbReference>
<dbReference type="Proteomes" id="UP001589692">
    <property type="component" value="Unassembled WGS sequence"/>
</dbReference>
<dbReference type="InterPro" id="IPR036812">
    <property type="entry name" value="NAD(P)_OxRdtase_dom_sf"/>
</dbReference>
<gene>
    <name evidence="2" type="ORF">ACFFP0_14560</name>
</gene>
<dbReference type="Pfam" id="PF00248">
    <property type="entry name" value="Aldo_ket_red"/>
    <property type="match status" value="1"/>
</dbReference>
<dbReference type="EMBL" id="JBHMAA010000015">
    <property type="protein sequence ID" value="MFB9950082.1"/>
    <property type="molecule type" value="Genomic_DNA"/>
</dbReference>
<dbReference type="Gene3D" id="3.20.20.100">
    <property type="entry name" value="NADP-dependent oxidoreductase domain"/>
    <property type="match status" value="1"/>
</dbReference>
<dbReference type="PANTHER" id="PTHR42686:SF1">
    <property type="entry name" value="GH17980P-RELATED"/>
    <property type="match status" value="1"/>
</dbReference>
<proteinExistence type="predicted"/>
<evidence type="ECO:0000313" key="3">
    <source>
        <dbReference type="Proteomes" id="UP001589692"/>
    </source>
</evidence>